<comment type="caution">
    <text evidence="1">The sequence shown here is derived from an EMBL/GenBank/DDBJ whole genome shotgun (WGS) entry which is preliminary data.</text>
</comment>
<organism evidence="1 2">
    <name type="scientific">Siminovitchia terrae</name>
    <name type="common">Bacillus terrae</name>
    <dbReference type="NCBI Taxonomy" id="1914933"/>
    <lineage>
        <taxon>Bacteria</taxon>
        <taxon>Bacillati</taxon>
        <taxon>Bacillota</taxon>
        <taxon>Bacilli</taxon>
        <taxon>Bacillales</taxon>
        <taxon>Bacillaceae</taxon>
        <taxon>Siminovitchia</taxon>
    </lineage>
</organism>
<reference evidence="1 2" key="1">
    <citation type="submission" date="2021-03" db="EMBL/GenBank/DDBJ databases">
        <title>Antimicrobial resistance genes in bacteria isolated from Japanese honey, and their potential for conferring macrolide and lincosamide resistance in the American foulbrood pathogen Paenibacillus larvae.</title>
        <authorList>
            <person name="Okamoto M."/>
            <person name="Kumagai M."/>
            <person name="Kanamori H."/>
            <person name="Takamatsu D."/>
        </authorList>
    </citation>
    <scope>NUCLEOTIDE SEQUENCE [LARGE SCALE GENOMIC DNA]</scope>
    <source>
        <strain evidence="1 2">J6TS1</strain>
    </source>
</reference>
<keyword evidence="2" id="KW-1185">Reference proteome</keyword>
<dbReference type="Proteomes" id="UP000680670">
    <property type="component" value="Unassembled WGS sequence"/>
</dbReference>
<protein>
    <submittedName>
        <fullName evidence="1">Uncharacterized protein</fullName>
    </submittedName>
</protein>
<name>A0ABQ4KSC9_SIMTE</name>
<accession>A0ABQ4KSC9</accession>
<sequence length="54" mass="6627">MAFTEDILRFYPDEWNEMYFIDFAASPSNRPFTRNGLFFMRMGRFICLKDLKFE</sequence>
<proteinExistence type="predicted"/>
<gene>
    <name evidence="1" type="ORF">J6TS1_07960</name>
</gene>
<evidence type="ECO:0000313" key="1">
    <source>
        <dbReference type="EMBL" id="GIN94926.1"/>
    </source>
</evidence>
<evidence type="ECO:0000313" key="2">
    <source>
        <dbReference type="Proteomes" id="UP000680670"/>
    </source>
</evidence>
<dbReference type="EMBL" id="BORJ01000001">
    <property type="protein sequence ID" value="GIN94926.1"/>
    <property type="molecule type" value="Genomic_DNA"/>
</dbReference>